<name>A0AAN3TTQ2_ECOLX</name>
<evidence type="ECO:0000313" key="1">
    <source>
        <dbReference type="EMBL" id="EGO6680574.1"/>
    </source>
</evidence>
<gene>
    <name evidence="1" type="ORF">GTP92_19955</name>
</gene>
<accession>A0AAN3TTQ2</accession>
<dbReference type="AlphaFoldDB" id="A0AAN3TTQ2"/>
<comment type="caution">
    <text evidence="1">The sequence shown here is derived from an EMBL/GenBank/DDBJ whole genome shotgun (WGS) entry which is preliminary data.</text>
</comment>
<evidence type="ECO:0000313" key="2">
    <source>
        <dbReference type="Proteomes" id="UP000600030"/>
    </source>
</evidence>
<dbReference type="Proteomes" id="UP000600030">
    <property type="component" value="Unassembled WGS sequence"/>
</dbReference>
<organism evidence="1 2">
    <name type="scientific">Escherichia coli</name>
    <dbReference type="NCBI Taxonomy" id="562"/>
    <lineage>
        <taxon>Bacteria</taxon>
        <taxon>Pseudomonadati</taxon>
        <taxon>Pseudomonadota</taxon>
        <taxon>Gammaproteobacteria</taxon>
        <taxon>Enterobacterales</taxon>
        <taxon>Enterobacteriaceae</taxon>
        <taxon>Escherichia</taxon>
    </lineage>
</organism>
<reference evidence="1" key="1">
    <citation type="submission" date="2020-01" db="EMBL/GenBank/DDBJ databases">
        <authorList>
            <consortium name="GenomeTrakr network: Whole genome sequencing for foodborne pathogen traceback"/>
        </authorList>
    </citation>
    <scope>NUCLEOTIDE SEQUENCE</scope>
    <source>
        <strain evidence="1">PSU-2311</strain>
    </source>
</reference>
<sequence>MVGIEIFMMLTIHVFNNVRICKMSYCEVTMVSATGSMNSRKTEVDDSQFLNQSLRDSIERSLDGNISKFDVMEESGLLGNCRTRSDKATFGEIFRSLLLYILDSFNIYRHDVSDKLVRYFHVTPESVNADKKTWVATTGINSQITIEQTGSNKFTVTERCRENNGNSNQLKNNTRVRIFSGRNVEEFIQLLSQHDKLEREQFSELTIAANALKKELVSNYITGNNVYKTQAEYPLTNALQKQTQLIPDDFLYQSAITKLSVDKGEFGSLLGDAKRQVGEGSSHISCCGVKINRTIHELLKEKTSALAERQDAHKINLDELFNDIIFTPAQCDLVRKSLEDEHVDKAKIASIVSCLSSVSGISNLYYACSQAFHVAHDGKDINVSQAGSSLYSIISDNPIFCALGGRMNLLFADFSEYAFKQTYHVVKAVVNEAKSDFDIANFIYTTSGELPEKDTYKKYTYKKYNYKEDTYKKDTNYEYSAESYSSADFEDNYWMPEKYNDIITKNFSGNITIAIIK</sequence>
<proteinExistence type="predicted"/>
<dbReference type="EMBL" id="AAXDPX010000023">
    <property type="protein sequence ID" value="EGO6680574.1"/>
    <property type="molecule type" value="Genomic_DNA"/>
</dbReference>
<protein>
    <submittedName>
        <fullName evidence="1">Uncharacterized protein</fullName>
    </submittedName>
</protein>